<feature type="compositionally biased region" description="Basic and acidic residues" evidence="2">
    <location>
        <begin position="159"/>
        <end position="174"/>
    </location>
</feature>
<keyword evidence="1" id="KW-0732">Signal</keyword>
<keyword evidence="3" id="KW-1133">Transmembrane helix</keyword>
<dbReference type="AlphaFoldDB" id="A0ABC9AU74"/>
<evidence type="ECO:0000256" key="3">
    <source>
        <dbReference type="SAM" id="Phobius"/>
    </source>
</evidence>
<organism evidence="5 6">
    <name type="scientific">Urochloa decumbens</name>
    <dbReference type="NCBI Taxonomy" id="240449"/>
    <lineage>
        <taxon>Eukaryota</taxon>
        <taxon>Viridiplantae</taxon>
        <taxon>Streptophyta</taxon>
        <taxon>Embryophyta</taxon>
        <taxon>Tracheophyta</taxon>
        <taxon>Spermatophyta</taxon>
        <taxon>Magnoliopsida</taxon>
        <taxon>Liliopsida</taxon>
        <taxon>Poales</taxon>
        <taxon>Poaceae</taxon>
        <taxon>PACMAD clade</taxon>
        <taxon>Panicoideae</taxon>
        <taxon>Panicodae</taxon>
        <taxon>Paniceae</taxon>
        <taxon>Melinidinae</taxon>
        <taxon>Urochloa</taxon>
    </lineage>
</organism>
<dbReference type="Proteomes" id="UP001497457">
    <property type="component" value="Chromosome 23rd"/>
</dbReference>
<evidence type="ECO:0000313" key="6">
    <source>
        <dbReference type="Proteomes" id="UP001497457"/>
    </source>
</evidence>
<dbReference type="PANTHER" id="PTHR31080:SF68">
    <property type="entry name" value="PLANT INVERTASE_PECTIN METHYLESTERASE INHIBITOR SUPERFAMILY PROTEIN"/>
    <property type="match status" value="1"/>
</dbReference>
<feature type="compositionally biased region" description="Low complexity" evidence="2">
    <location>
        <begin position="339"/>
        <end position="349"/>
    </location>
</feature>
<keyword evidence="3" id="KW-0812">Transmembrane</keyword>
<reference evidence="5" key="1">
    <citation type="submission" date="2024-10" db="EMBL/GenBank/DDBJ databases">
        <authorList>
            <person name="Ryan C."/>
        </authorList>
    </citation>
    <scope>NUCLEOTIDE SEQUENCE [LARGE SCALE GENOMIC DNA]</scope>
</reference>
<dbReference type="InterPro" id="IPR051955">
    <property type="entry name" value="PME_Inhibitor"/>
</dbReference>
<name>A0ABC9AU74_9POAL</name>
<feature type="compositionally biased region" description="Basic and acidic residues" evidence="2">
    <location>
        <begin position="181"/>
        <end position="233"/>
    </location>
</feature>
<dbReference type="InterPro" id="IPR035513">
    <property type="entry name" value="Invertase/methylesterase_inhib"/>
</dbReference>
<evidence type="ECO:0000313" key="5">
    <source>
        <dbReference type="EMBL" id="CAL4985987.1"/>
    </source>
</evidence>
<gene>
    <name evidence="5" type="ORF">URODEC1_LOCUS58194</name>
</gene>
<dbReference type="SUPFAM" id="SSF101148">
    <property type="entry name" value="Plant invertase/pectin methylesterase inhibitor"/>
    <property type="match status" value="1"/>
</dbReference>
<keyword evidence="3" id="KW-0472">Membrane</keyword>
<feature type="domain" description="Pectinesterase inhibitor" evidence="4">
    <location>
        <begin position="404"/>
        <end position="553"/>
    </location>
</feature>
<dbReference type="Pfam" id="PF04043">
    <property type="entry name" value="PMEI"/>
    <property type="match status" value="1"/>
</dbReference>
<feature type="compositionally biased region" description="Low complexity" evidence="2">
    <location>
        <begin position="116"/>
        <end position="126"/>
    </location>
</feature>
<dbReference type="Gene3D" id="1.20.140.40">
    <property type="entry name" value="Invertase/pectin methylesterase inhibitor family protein"/>
    <property type="match status" value="1"/>
</dbReference>
<dbReference type="SMART" id="SM00856">
    <property type="entry name" value="PMEI"/>
    <property type="match status" value="1"/>
</dbReference>
<evidence type="ECO:0000256" key="1">
    <source>
        <dbReference type="ARBA" id="ARBA00022729"/>
    </source>
</evidence>
<dbReference type="EMBL" id="OZ075133">
    <property type="protein sequence ID" value="CAL4985987.1"/>
    <property type="molecule type" value="Genomic_DNA"/>
</dbReference>
<protein>
    <recommendedName>
        <fullName evidence="4">Pectinesterase inhibitor domain-containing protein</fullName>
    </recommendedName>
</protein>
<dbReference type="PANTHER" id="PTHR31080">
    <property type="entry name" value="PECTINESTERASE INHIBITOR-LIKE"/>
    <property type="match status" value="1"/>
</dbReference>
<dbReference type="FunFam" id="1.20.140.40:FF:000003">
    <property type="entry name" value="Invertase/pectin methylesterase inhibitor family protein"/>
    <property type="match status" value="1"/>
</dbReference>
<sequence length="561" mass="60171">MPNRFPPNMVDRSVSLWIQISLLASDLPSKLNFLTTVSTMSPRGTMRPYLLSLVLLLAATATVPLVSAICISRFEKSESKSEAHGNGGSVKTLSLEEYGLPKRAVEKPKEVNPYEAATSAKASTASDKPEEPSAPKKVKKEKSDDSDVSAAYLKKLKKEKSSDSDKKEKKKFVDSDVSASPKKEKKEKSDESSSKKKKKDKSDVLSPNKKEKKEKKSDEDASAKKAKKAEEKKKKALKADASAYFKKEKKAEKAKHKKGKSTNDSSDEEDEDAAPVDVSAAGEYVSPDVAKSKEDTTPAGISSVPTELAPAAKGYADDYASQNTQQQPMGGAPDELPPSAKSSAAASTSQQPMGGAPDELPPSSTKSSGDPYAGVPTDPKKPKLPMESFEAMKMKLPFPRPHVPVSPETKRVCGDTQYPEDCEESIAEIPGVESQPAATDPVAVLRLAMEAVREKTVVALNAATERMNAGGLEKVVKEALNDCAKSYMDIKAALGEVDAALKRGDLATARTNLDSVETDLTSCDDGFDERGTPSVMTDHDQELQKLASDLIAIGANSIHHP</sequence>
<dbReference type="CDD" id="cd15800">
    <property type="entry name" value="PMEI-like_2"/>
    <property type="match status" value="1"/>
</dbReference>
<feature type="transmembrane region" description="Helical" evidence="3">
    <location>
        <begin position="48"/>
        <end position="71"/>
    </location>
</feature>
<feature type="region of interest" description="Disordered" evidence="2">
    <location>
        <begin position="104"/>
        <end position="384"/>
    </location>
</feature>
<accession>A0ABC9AU74</accession>
<dbReference type="InterPro" id="IPR006501">
    <property type="entry name" value="Pectinesterase_inhib_dom"/>
</dbReference>
<keyword evidence="6" id="KW-1185">Reference proteome</keyword>
<feature type="compositionally biased region" description="Acidic residues" evidence="2">
    <location>
        <begin position="265"/>
        <end position="274"/>
    </location>
</feature>
<evidence type="ECO:0000259" key="4">
    <source>
        <dbReference type="SMART" id="SM00856"/>
    </source>
</evidence>
<dbReference type="NCBIfam" id="TIGR01614">
    <property type="entry name" value="PME_inhib"/>
    <property type="match status" value="1"/>
</dbReference>
<evidence type="ECO:0000256" key="2">
    <source>
        <dbReference type="SAM" id="MobiDB-lite"/>
    </source>
</evidence>
<proteinExistence type="predicted"/>